<dbReference type="Pfam" id="PF13432">
    <property type="entry name" value="TPR_16"/>
    <property type="match status" value="1"/>
</dbReference>
<evidence type="ECO:0000259" key="4">
    <source>
        <dbReference type="Pfam" id="PF17128"/>
    </source>
</evidence>
<dbReference type="Pfam" id="PF13424">
    <property type="entry name" value="TPR_12"/>
    <property type="match status" value="1"/>
</dbReference>
<dbReference type="AlphaFoldDB" id="A0A852SLU4"/>
<name>A0A852SLU4_9MICO</name>
<evidence type="ECO:0000256" key="1">
    <source>
        <dbReference type="ARBA" id="ARBA00022737"/>
    </source>
</evidence>
<proteinExistence type="predicted"/>
<organism evidence="5 6">
    <name type="scientific">Herbiconiux flava</name>
    <dbReference type="NCBI Taxonomy" id="881268"/>
    <lineage>
        <taxon>Bacteria</taxon>
        <taxon>Bacillati</taxon>
        <taxon>Actinomycetota</taxon>
        <taxon>Actinomycetes</taxon>
        <taxon>Micrococcales</taxon>
        <taxon>Microbacteriaceae</taxon>
        <taxon>Herbiconiux</taxon>
    </lineage>
</organism>
<dbReference type="RefSeq" id="WP_179546768.1">
    <property type="nucleotide sequence ID" value="NZ_BSEW01000001.1"/>
</dbReference>
<dbReference type="EMBL" id="JACCBM010000001">
    <property type="protein sequence ID" value="NYD69439.1"/>
    <property type="molecule type" value="Genomic_DNA"/>
</dbReference>
<accession>A0A852SLU4</accession>
<dbReference type="Gene3D" id="1.25.40.10">
    <property type="entry name" value="Tetratricopeptide repeat domain"/>
    <property type="match status" value="2"/>
</dbReference>
<dbReference type="InterPro" id="IPR019734">
    <property type="entry name" value="TPR_rpt"/>
</dbReference>
<gene>
    <name evidence="5" type="ORF">BJ984_000597</name>
</gene>
<dbReference type="Pfam" id="PF17128">
    <property type="entry name" value="DUF5107"/>
    <property type="match status" value="1"/>
</dbReference>
<protein>
    <submittedName>
        <fullName evidence="5">Tetratricopeptide (TPR) repeat protein</fullName>
    </submittedName>
</protein>
<sequence>MTNADAALSLIDLPDAPPEQQALIDQGGVACWTSAIEIDSYEPGEPDRYPLFLDRRVYQGSSGKVYPIPFVDSIAAEKTPRRWRAVHLENRWVRLMLLPEIGGRIHIGYDKTRGYDFFYRNNVIKPALVGLAGPWISGGVEFNWPQHHRPATFLPVETSIERAGPGDVTVWHSDLDPLQRMRGDHGVRLRGDSSAIEVAARLHNRTDEPQTFLWWANVAARSHDDYQSFFPTDVRYVADHARRAITAFPRADRPYYGVDYPALADAEHPDADRIDFYGNIPVPTSYMVTDTEQGFFGGYDHRERAGFVHWADRSISPGKKQWTWGDGPIGHAWDAQLTDSDGPYVELMAGVFTDNQPDFSYLAPGETRSFSQYWFPIQEIGPAHQATKDLAVRLDADVTETRVGVASAVRLVDARVVLEHAAEGADGSAPTVVAEWTITVQPGDPFLVVHPAAGEGGALTVRVLNGDDELIAFTSAPAAADADAAADDRPEPWAATEPPLPEQIESVDELYLTGVHLQQNRHPTRSAVPYFEEVLRRDPGDSRASIALGAVAYRRGDYEAARSHLERALERLTRRNLNPVSGEASYRLGLVLERQGELGAAAAHFGKAGWDAAWALPSELALSRVALREGRGADALRHARSAEAHDRANPDAAHLAILALRALGRDAEAASALAARRESDPLDAVAAVLCGLEQGEVARFADPKTVLTVAVDLARRGQWRAALAATDAVAESTGGAHRARGHAFGNPVPVAHYLRATWWEALGEPERAVAERRDARTADSALAFPFGLDEYDALLAATAADAGDPVAPALLGSWLLDAGRTEDALAALRDAVALGSTDPVAWRNAAIATVNTGGSGDAADELLARALELSPGDPRLVFERDVLARIRGIGPAERLQALERHGLPVVLRRDDLTVNHLELLVATGAPDDALDILASRTFRPFEGGEGRVIAVYDAATIEVARRMLERQPRDAAELLRSGVAVPANLGEGRHPADSLAERFVLLGDALELAGETEQAESAWRRARDGAGALAVASRPAEPADYWVGVAHLRLGEPDEADRVWTALEERAATLEREKDAVDYFATSLPELLLFDVDTEASRLALAARLRALAHRGRTRGAVPARA</sequence>
<dbReference type="InterPro" id="IPR033396">
    <property type="entry name" value="DUF5107"/>
</dbReference>
<comment type="caution">
    <text evidence="5">The sequence shown here is derived from an EMBL/GenBank/DDBJ whole genome shotgun (WGS) entry which is preliminary data.</text>
</comment>
<evidence type="ECO:0000313" key="5">
    <source>
        <dbReference type="EMBL" id="NYD69439.1"/>
    </source>
</evidence>
<keyword evidence="6" id="KW-1185">Reference proteome</keyword>
<dbReference type="SUPFAM" id="SSF48452">
    <property type="entry name" value="TPR-like"/>
    <property type="match status" value="3"/>
</dbReference>
<dbReference type="InterPro" id="IPR051012">
    <property type="entry name" value="CellSynth/LPSAsmb/PSIAsmb"/>
</dbReference>
<dbReference type="Proteomes" id="UP000549913">
    <property type="component" value="Unassembled WGS sequence"/>
</dbReference>
<keyword evidence="1" id="KW-0677">Repeat</keyword>
<reference evidence="5 6" key="1">
    <citation type="submission" date="2020-07" db="EMBL/GenBank/DDBJ databases">
        <title>Sequencing the genomes of 1000 actinobacteria strains.</title>
        <authorList>
            <person name="Klenk H.-P."/>
        </authorList>
    </citation>
    <scope>NUCLEOTIDE SEQUENCE [LARGE SCALE GENOMIC DNA]</scope>
    <source>
        <strain evidence="5 6">DSM 26474</strain>
    </source>
</reference>
<evidence type="ECO:0000256" key="3">
    <source>
        <dbReference type="PROSITE-ProRule" id="PRU00339"/>
    </source>
</evidence>
<dbReference type="PANTHER" id="PTHR45586">
    <property type="entry name" value="TPR REPEAT-CONTAINING PROTEIN PA4667"/>
    <property type="match status" value="1"/>
</dbReference>
<feature type="repeat" description="TPR" evidence="3">
    <location>
        <begin position="542"/>
        <end position="575"/>
    </location>
</feature>
<keyword evidence="2 3" id="KW-0802">TPR repeat</keyword>
<dbReference type="InterPro" id="IPR011990">
    <property type="entry name" value="TPR-like_helical_dom_sf"/>
</dbReference>
<feature type="domain" description="DUF5107" evidence="4">
    <location>
        <begin position="64"/>
        <end position="377"/>
    </location>
</feature>
<dbReference type="PROSITE" id="PS50005">
    <property type="entry name" value="TPR"/>
    <property type="match status" value="1"/>
</dbReference>
<evidence type="ECO:0000256" key="2">
    <source>
        <dbReference type="ARBA" id="ARBA00022803"/>
    </source>
</evidence>
<dbReference type="PANTHER" id="PTHR45586:SF1">
    <property type="entry name" value="LIPOPOLYSACCHARIDE ASSEMBLY PROTEIN B"/>
    <property type="match status" value="1"/>
</dbReference>
<evidence type="ECO:0000313" key="6">
    <source>
        <dbReference type="Proteomes" id="UP000549913"/>
    </source>
</evidence>